<dbReference type="Proteomes" id="UP001390339">
    <property type="component" value="Unassembled WGS sequence"/>
</dbReference>
<comment type="caution">
    <text evidence="1">The sequence shown here is derived from an EMBL/GenBank/DDBJ whole genome shotgun (WGS) entry which is preliminary data.</text>
</comment>
<evidence type="ECO:0000313" key="1">
    <source>
        <dbReference type="EMBL" id="KAK8859803.1"/>
    </source>
</evidence>
<accession>A0ABR2I9X6</accession>
<reference evidence="1 2" key="1">
    <citation type="journal article" date="2024" name="IMA Fungus">
        <title>Apiospora arundinis, a panoply of carbohydrate-active enzymes and secondary metabolites.</title>
        <authorList>
            <person name="Sorensen T."/>
            <person name="Petersen C."/>
            <person name="Muurmann A.T."/>
            <person name="Christiansen J.V."/>
            <person name="Brundto M.L."/>
            <person name="Overgaard C.K."/>
            <person name="Boysen A.T."/>
            <person name="Wollenberg R.D."/>
            <person name="Larsen T.O."/>
            <person name="Sorensen J.L."/>
            <person name="Nielsen K.L."/>
            <person name="Sondergaard T.E."/>
        </authorList>
    </citation>
    <scope>NUCLEOTIDE SEQUENCE [LARGE SCALE GENOMIC DNA]</scope>
    <source>
        <strain evidence="1 2">AAU 773</strain>
    </source>
</reference>
<evidence type="ECO:0000313" key="2">
    <source>
        <dbReference type="Proteomes" id="UP001390339"/>
    </source>
</evidence>
<proteinExistence type="predicted"/>
<protein>
    <submittedName>
        <fullName evidence="1">Uncharacterized protein</fullName>
    </submittedName>
</protein>
<gene>
    <name evidence="1" type="ORF">PGQ11_010537</name>
</gene>
<name>A0ABR2I9X6_9PEZI</name>
<sequence length="95" mass="9964">MVLSKTYDIGYEVPATSRGGAEVEISLKTPLGKVGIGFSTAAQGCCPRLRLSNPVVGADRAGYQMLTILLGADARTRDAGELGTMPSQIGSWISY</sequence>
<dbReference type="EMBL" id="JAPCWZ010000006">
    <property type="protein sequence ID" value="KAK8859803.1"/>
    <property type="molecule type" value="Genomic_DNA"/>
</dbReference>
<keyword evidence="2" id="KW-1185">Reference proteome</keyword>
<organism evidence="1 2">
    <name type="scientific">Apiospora arundinis</name>
    <dbReference type="NCBI Taxonomy" id="335852"/>
    <lineage>
        <taxon>Eukaryota</taxon>
        <taxon>Fungi</taxon>
        <taxon>Dikarya</taxon>
        <taxon>Ascomycota</taxon>
        <taxon>Pezizomycotina</taxon>
        <taxon>Sordariomycetes</taxon>
        <taxon>Xylariomycetidae</taxon>
        <taxon>Amphisphaeriales</taxon>
        <taxon>Apiosporaceae</taxon>
        <taxon>Apiospora</taxon>
    </lineage>
</organism>